<keyword evidence="2" id="KW-1185">Reference proteome</keyword>
<dbReference type="EMBL" id="CP093351">
    <property type="protein sequence ID" value="WOH13980.1"/>
    <property type="molecule type" value="Genomic_DNA"/>
</dbReference>
<evidence type="ECO:0000313" key="2">
    <source>
        <dbReference type="Proteomes" id="UP000077755"/>
    </source>
</evidence>
<accession>A0A175YDI5</accession>
<sequence>MYEENQSFSMEEIPLDVDDHSYPDACLWDSLEGVENHSQSNANVLEETQRNMENQSFAQEDTRFDVEDHSYPDACLSDWLECAVENPSLADANVSEEVQRDGEDQYIASETVSEKVQRDVESRPYFMDLKEWPECLPSTSESTPDVMEFVNLWEWDRNGFTDTNDLKLLLWDVDKQFYADATVIEEEQRYGEQFISRCKCNGTNDGGSITWRCKCIANADVLEQLS</sequence>
<organism evidence="1 2">
    <name type="scientific">Daucus carota subsp. sativus</name>
    <name type="common">Carrot</name>
    <dbReference type="NCBI Taxonomy" id="79200"/>
    <lineage>
        <taxon>Eukaryota</taxon>
        <taxon>Viridiplantae</taxon>
        <taxon>Streptophyta</taxon>
        <taxon>Embryophyta</taxon>
        <taxon>Tracheophyta</taxon>
        <taxon>Spermatophyta</taxon>
        <taxon>Magnoliopsida</taxon>
        <taxon>eudicotyledons</taxon>
        <taxon>Gunneridae</taxon>
        <taxon>Pentapetalae</taxon>
        <taxon>asterids</taxon>
        <taxon>campanulids</taxon>
        <taxon>Apiales</taxon>
        <taxon>Apiaceae</taxon>
        <taxon>Apioideae</taxon>
        <taxon>Scandiceae</taxon>
        <taxon>Daucinae</taxon>
        <taxon>Daucus</taxon>
        <taxon>Daucus sect. Daucus</taxon>
    </lineage>
</organism>
<reference evidence="1" key="1">
    <citation type="journal article" date="2016" name="Nat. Genet.">
        <title>A high-quality carrot genome assembly provides new insights into carotenoid accumulation and asterid genome evolution.</title>
        <authorList>
            <person name="Iorizzo M."/>
            <person name="Ellison S."/>
            <person name="Senalik D."/>
            <person name="Zeng P."/>
            <person name="Satapoomin P."/>
            <person name="Huang J."/>
            <person name="Bowman M."/>
            <person name="Iovene M."/>
            <person name="Sanseverino W."/>
            <person name="Cavagnaro P."/>
            <person name="Yildiz M."/>
            <person name="Macko-Podgorni A."/>
            <person name="Moranska E."/>
            <person name="Grzebelus E."/>
            <person name="Grzebelus D."/>
            <person name="Ashrafi H."/>
            <person name="Zheng Z."/>
            <person name="Cheng S."/>
            <person name="Spooner D."/>
            <person name="Van Deynze A."/>
            <person name="Simon P."/>
        </authorList>
    </citation>
    <scope>NUCLEOTIDE SEQUENCE</scope>
    <source>
        <tissue evidence="1">Leaf</tissue>
    </source>
</reference>
<name>A0A175YDI5_DAUCS</name>
<dbReference type="Proteomes" id="UP000077755">
    <property type="component" value="Chromosome 9"/>
</dbReference>
<gene>
    <name evidence="1" type="ORF">DCAR_0933495</name>
</gene>
<protein>
    <submittedName>
        <fullName evidence="1">Uncharacterized protein</fullName>
    </submittedName>
</protein>
<dbReference type="Gramene" id="KZM81525">
    <property type="protein sequence ID" value="KZM81525"/>
    <property type="gene ID" value="DCAR_029138"/>
</dbReference>
<proteinExistence type="predicted"/>
<evidence type="ECO:0000313" key="1">
    <source>
        <dbReference type="EMBL" id="WOH13980.1"/>
    </source>
</evidence>
<dbReference type="AlphaFoldDB" id="A0A175YDI5"/>
<reference evidence="1" key="2">
    <citation type="submission" date="2022-03" db="EMBL/GenBank/DDBJ databases">
        <title>Draft title - Genomic analysis of global carrot germplasm unveils the trajectory of domestication and the origin of high carotenoid orange carrot.</title>
        <authorList>
            <person name="Iorizzo M."/>
            <person name="Ellison S."/>
            <person name="Senalik D."/>
            <person name="Macko-Podgorni A."/>
            <person name="Grzebelus D."/>
            <person name="Bostan H."/>
            <person name="Rolling W."/>
            <person name="Curaba J."/>
            <person name="Simon P."/>
        </authorList>
    </citation>
    <scope>NUCLEOTIDE SEQUENCE</scope>
    <source>
        <tissue evidence="1">Leaf</tissue>
    </source>
</reference>